<dbReference type="Pfam" id="PF04041">
    <property type="entry name" value="Glyco_hydro_130"/>
    <property type="match status" value="1"/>
</dbReference>
<gene>
    <name evidence="4" type="ORF">CLV94_3013</name>
</gene>
<evidence type="ECO:0000256" key="1">
    <source>
        <dbReference type="ARBA" id="ARBA00022676"/>
    </source>
</evidence>
<dbReference type="CDD" id="cd18612">
    <property type="entry name" value="GH130_Lin0857-like"/>
    <property type="match status" value="1"/>
</dbReference>
<evidence type="ECO:0000313" key="5">
    <source>
        <dbReference type="Proteomes" id="UP000277579"/>
    </source>
</evidence>
<dbReference type="InterPro" id="IPR007184">
    <property type="entry name" value="Mannoside_phosphorylase"/>
</dbReference>
<keyword evidence="4" id="KW-0378">Hydrolase</keyword>
<protein>
    <submittedName>
        <fullName evidence="4">Putative GH43/DUF377 family glycosyl hydrolase</fullName>
    </submittedName>
</protein>
<dbReference type="EMBL" id="RBLC01000005">
    <property type="protein sequence ID" value="RKS19062.1"/>
    <property type="molecule type" value="Genomic_DNA"/>
</dbReference>
<comment type="similarity">
    <text evidence="3">Belongs to the glycosyl hydrolase 130 family.</text>
</comment>
<keyword evidence="2" id="KW-0808">Transferase</keyword>
<reference evidence="4 5" key="1">
    <citation type="submission" date="2018-10" db="EMBL/GenBank/DDBJ databases">
        <title>Genomic Encyclopedia of Archaeal and Bacterial Type Strains, Phase II (KMG-II): from individual species to whole genera.</title>
        <authorList>
            <person name="Goeker M."/>
        </authorList>
    </citation>
    <scope>NUCLEOTIDE SEQUENCE [LARGE SCALE GENOMIC DNA]</scope>
    <source>
        <strain evidence="4 5">DSM 29537</strain>
    </source>
</reference>
<keyword evidence="1" id="KW-0328">Glycosyltransferase</keyword>
<evidence type="ECO:0000256" key="2">
    <source>
        <dbReference type="ARBA" id="ARBA00022679"/>
    </source>
</evidence>
<dbReference type="AlphaFoldDB" id="A0A495M165"/>
<dbReference type="GO" id="GO:0016757">
    <property type="term" value="F:glycosyltransferase activity"/>
    <property type="evidence" value="ECO:0007669"/>
    <property type="project" value="UniProtKB-KW"/>
</dbReference>
<organism evidence="4 5">
    <name type="scientific">Flavobacterium endophyticum</name>
    <dbReference type="NCBI Taxonomy" id="1540163"/>
    <lineage>
        <taxon>Bacteria</taxon>
        <taxon>Pseudomonadati</taxon>
        <taxon>Bacteroidota</taxon>
        <taxon>Flavobacteriia</taxon>
        <taxon>Flavobacteriales</taxon>
        <taxon>Flavobacteriaceae</taxon>
        <taxon>Flavobacterium</taxon>
    </lineage>
</organism>
<sequence length="383" mass="42966">MGGFFIFKALASFKILLGVSKKTFLYIQLTYEKATMKDIARRFPENPLLKPSNLLPSSIGLQVICLLNPGVFVFEDKTWLLVRVAENIPQKEGVIFFPIANALGQIEIIEISLDDPDLIADDARVITYKGQDYLTTLSHLRLLCSDDGVHFYEPDDYPLITGIGYLEQFGIEDCRVSKIDNTYHLTYTAVSNSGVGVGLRTTTDWKTFEQKGMIFPPHNKDCAIFEERINGKYYALHRPSSKEIGGNYIWIAESPDGLHWGNHQCIIKTREHHWDSARVGAGAAPIKTEFGWLEIYHGANAENFYCLGAFLMDLDHPTKVISRTVKPIMIPTESYETSGFFGGVVFTNGHVVDGDQLTIYYGAADEFVCGAHFSIKEILSLLE</sequence>
<name>A0A495M165_9FLAO</name>
<evidence type="ECO:0000256" key="3">
    <source>
        <dbReference type="ARBA" id="ARBA00024356"/>
    </source>
</evidence>
<accession>A0A495M165</accession>
<dbReference type="SUPFAM" id="SSF75005">
    <property type="entry name" value="Arabinanase/levansucrase/invertase"/>
    <property type="match status" value="1"/>
</dbReference>
<dbReference type="PANTHER" id="PTHR34106">
    <property type="entry name" value="GLYCOSIDASE"/>
    <property type="match status" value="1"/>
</dbReference>
<keyword evidence="5" id="KW-1185">Reference proteome</keyword>
<proteinExistence type="inferred from homology"/>
<dbReference type="Gene3D" id="2.115.10.20">
    <property type="entry name" value="Glycosyl hydrolase domain, family 43"/>
    <property type="match status" value="1"/>
</dbReference>
<dbReference type="Proteomes" id="UP000277579">
    <property type="component" value="Unassembled WGS sequence"/>
</dbReference>
<dbReference type="InterPro" id="IPR023296">
    <property type="entry name" value="Glyco_hydro_beta-prop_sf"/>
</dbReference>
<dbReference type="GO" id="GO:0016787">
    <property type="term" value="F:hydrolase activity"/>
    <property type="evidence" value="ECO:0007669"/>
    <property type="project" value="UniProtKB-KW"/>
</dbReference>
<dbReference type="PIRSF" id="PIRSF016202">
    <property type="entry name" value="PH1107"/>
    <property type="match status" value="1"/>
</dbReference>
<comment type="caution">
    <text evidence="4">The sequence shown here is derived from an EMBL/GenBank/DDBJ whole genome shotgun (WGS) entry which is preliminary data.</text>
</comment>
<evidence type="ECO:0000313" key="4">
    <source>
        <dbReference type="EMBL" id="RKS19062.1"/>
    </source>
</evidence>
<dbReference type="PANTHER" id="PTHR34106:SF5">
    <property type="entry name" value="GLYCOSIDASE"/>
    <property type="match status" value="1"/>
</dbReference>